<evidence type="ECO:0000313" key="3">
    <source>
        <dbReference type="Proteomes" id="UP000275836"/>
    </source>
</evidence>
<dbReference type="InterPro" id="IPR029442">
    <property type="entry name" value="GyrI-like"/>
</dbReference>
<dbReference type="InterPro" id="IPR008319">
    <property type="entry name" value="GyrI-like_CCH_Lin2189-like"/>
</dbReference>
<dbReference type="Gene3D" id="3.20.80.10">
    <property type="entry name" value="Regulatory factor, effector binding domain"/>
    <property type="match status" value="1"/>
</dbReference>
<accession>A0A3P2RDI0</accession>
<organism evidence="2 3">
    <name type="scientific">Weissella viridescens</name>
    <name type="common">Lactobacillus viridescens</name>
    <dbReference type="NCBI Taxonomy" id="1629"/>
    <lineage>
        <taxon>Bacteria</taxon>
        <taxon>Bacillati</taxon>
        <taxon>Bacillota</taxon>
        <taxon>Bacilli</taxon>
        <taxon>Lactobacillales</taxon>
        <taxon>Lactobacillaceae</taxon>
        <taxon>Weissella</taxon>
    </lineage>
</organism>
<dbReference type="Proteomes" id="UP000275836">
    <property type="component" value="Unassembled WGS sequence"/>
</dbReference>
<proteinExistence type="predicted"/>
<dbReference type="OrthoDB" id="4772335at2"/>
<dbReference type="AlphaFoldDB" id="A0A3P2RDI0"/>
<gene>
    <name evidence="2" type="ORF">D3P96_01715</name>
</gene>
<dbReference type="EMBL" id="RHGY01000001">
    <property type="protein sequence ID" value="RRG18727.1"/>
    <property type="molecule type" value="Genomic_DNA"/>
</dbReference>
<dbReference type="PIRSF" id="PIRSF031644">
    <property type="entry name" value="UCP031644"/>
    <property type="match status" value="1"/>
</dbReference>
<reference evidence="2 3" key="1">
    <citation type="submission" date="2018-10" db="EMBL/GenBank/DDBJ databases">
        <title>Draft genome sequence of Weissella viridescens UCO-SMC3.</title>
        <authorList>
            <person name="Garcia-Cancino A."/>
            <person name="Espinoza-Monje M."/>
            <person name="Albarracin L."/>
            <person name="Garcia-Castillo V."/>
            <person name="Campos-Martin J."/>
            <person name="Nakano Y."/>
            <person name="Guitierrez-Zamorano C."/>
            <person name="Ikeda-Ohtsubo W."/>
            <person name="Morita H."/>
            <person name="Kitazawa H."/>
            <person name="Villena J."/>
        </authorList>
    </citation>
    <scope>NUCLEOTIDE SEQUENCE [LARGE SCALE GENOMIC DNA]</scope>
    <source>
        <strain evidence="2 3">UCO-SMC3</strain>
    </source>
</reference>
<dbReference type="SUPFAM" id="SSF55136">
    <property type="entry name" value="Probable bacterial effector-binding domain"/>
    <property type="match status" value="1"/>
</dbReference>
<dbReference type="InterPro" id="IPR011256">
    <property type="entry name" value="Reg_factor_effector_dom_sf"/>
</dbReference>
<sequence>MKRTKEVNMKFDIKKTIGYHATKKPQIFERPGYRCLCIDGAGDPNGSDFSINIQAMYACAYGLKMGYKKSGINAQAYDDYVVPPLQGYWTISEAAQQRGTWTKADLVYRLEIVIPDFVPDAFIHETLEATQSAKADIARINQVYLGAIAPANVCHILHVGPYDEEQASFDQMQAYLDAQGAMRTSQNHREIYLSDARRTAPEKLKTILEVTITEES</sequence>
<feature type="domain" description="GyrI-like small molecule binding" evidence="1">
    <location>
        <begin position="154"/>
        <end position="206"/>
    </location>
</feature>
<protein>
    <recommendedName>
        <fullName evidence="1">GyrI-like small molecule binding domain-containing protein</fullName>
    </recommendedName>
</protein>
<evidence type="ECO:0000313" key="2">
    <source>
        <dbReference type="EMBL" id="RRG18727.1"/>
    </source>
</evidence>
<dbReference type="Pfam" id="PF06445">
    <property type="entry name" value="GyrI-like"/>
    <property type="match status" value="1"/>
</dbReference>
<evidence type="ECO:0000259" key="1">
    <source>
        <dbReference type="Pfam" id="PF06445"/>
    </source>
</evidence>
<comment type="caution">
    <text evidence="2">The sequence shown here is derived from an EMBL/GenBank/DDBJ whole genome shotgun (WGS) entry which is preliminary data.</text>
</comment>
<name>A0A3P2RDI0_WEIVI</name>